<reference evidence="6 7" key="1">
    <citation type="submission" date="2019-01" db="EMBL/GenBank/DDBJ databases">
        <title>Vagococcus silagei sp. nov. isolated from brewer's grain.</title>
        <authorList>
            <person name="Guu J.-R."/>
        </authorList>
    </citation>
    <scope>NUCLEOTIDE SEQUENCE [LARGE SCALE GENOMIC DNA]</scope>
    <source>
        <strain evidence="6 7">2B-2</strain>
    </source>
</reference>
<dbReference type="InterPro" id="IPR021759">
    <property type="entry name" value="WxLIP_HBD"/>
</dbReference>
<evidence type="ECO:0000256" key="2">
    <source>
        <dbReference type="SAM" id="Phobius"/>
    </source>
</evidence>
<dbReference type="RefSeq" id="WP_136135726.1">
    <property type="nucleotide sequence ID" value="NZ_SDGV01000001.1"/>
</dbReference>
<dbReference type="Proteomes" id="UP000310506">
    <property type="component" value="Unassembled WGS sequence"/>
</dbReference>
<organism evidence="6 7">
    <name type="scientific">Vagococcus silagei</name>
    <dbReference type="NCBI Taxonomy" id="2508885"/>
    <lineage>
        <taxon>Bacteria</taxon>
        <taxon>Bacillati</taxon>
        <taxon>Bacillota</taxon>
        <taxon>Bacilli</taxon>
        <taxon>Lactobacillales</taxon>
        <taxon>Enterococcaceae</taxon>
        <taxon>Vagococcus</taxon>
    </lineage>
</organism>
<dbReference type="OrthoDB" id="2148359at2"/>
<sequence length="383" mass="43259">MKKKNIVIMVLLSLLILVSGQTSVHADQSLAVSVNAVLPKNQHNKDVTYYDLRMQPNQKQELDFELNNSSDKDQKILLQINNATTNDAGSIDYSDRGGKVKRDNTLKLALSDVAQVPKEVTVKAKSKQVVKIKLTMPAEKYNGSILGGIRVTTPDEEEKKDAKDSGGMKIKNKVAYSVAINLTETDEPVKAELDLLKVFPGQTAGRNVVKANVQNSQPTVLEDIEYYAEVTKEGNKKVLHKAQAQKYRFAPNSNFNFDVSWESQPFKAGKYTLNMRAESKDTKQKWNWTKNFEITENDAKKFNKTAVDLDQDNTKLYIIIGLITLLLLIILIIIFIFLKKKKEEQRRIQLKKRKKAGKNPNRRPNRGGPGSGPRPKQKPRPKK</sequence>
<dbReference type="AlphaFoldDB" id="A0A4S3B889"/>
<name>A0A4S3B889_9ENTE</name>
<comment type="caution">
    <text evidence="6">The sequence shown here is derived from an EMBL/GenBank/DDBJ whole genome shotgun (WGS) entry which is preliminary data.</text>
</comment>
<evidence type="ECO:0000259" key="4">
    <source>
        <dbReference type="Pfam" id="PF06030"/>
    </source>
</evidence>
<keyword evidence="7" id="KW-1185">Reference proteome</keyword>
<dbReference type="InterPro" id="IPR010317">
    <property type="entry name" value="WxLIP_PGBD"/>
</dbReference>
<feature type="region of interest" description="Disordered" evidence="1">
    <location>
        <begin position="347"/>
        <end position="383"/>
    </location>
</feature>
<evidence type="ECO:0000259" key="5">
    <source>
        <dbReference type="Pfam" id="PF11797"/>
    </source>
</evidence>
<feature type="signal peptide" evidence="3">
    <location>
        <begin position="1"/>
        <end position="26"/>
    </location>
</feature>
<feature type="domain" description="WxL Interacting Protein host binding" evidence="5">
    <location>
        <begin position="167"/>
        <end position="304"/>
    </location>
</feature>
<evidence type="ECO:0000256" key="3">
    <source>
        <dbReference type="SAM" id="SignalP"/>
    </source>
</evidence>
<evidence type="ECO:0000313" key="6">
    <source>
        <dbReference type="EMBL" id="THB62340.1"/>
    </source>
</evidence>
<keyword evidence="2" id="KW-0812">Transmembrane</keyword>
<dbReference type="EMBL" id="SDGV01000001">
    <property type="protein sequence ID" value="THB62340.1"/>
    <property type="molecule type" value="Genomic_DNA"/>
</dbReference>
<feature type="compositionally biased region" description="Basic residues" evidence="1">
    <location>
        <begin position="348"/>
        <end position="365"/>
    </location>
</feature>
<protein>
    <submittedName>
        <fullName evidence="6">DUF916 and DUF3324 domain-containing protein</fullName>
    </submittedName>
</protein>
<keyword evidence="2" id="KW-1133">Transmembrane helix</keyword>
<feature type="transmembrane region" description="Helical" evidence="2">
    <location>
        <begin position="316"/>
        <end position="338"/>
    </location>
</feature>
<feature type="domain" description="WxL Interacting Protein peptidoglycan binding" evidence="4">
    <location>
        <begin position="33"/>
        <end position="152"/>
    </location>
</feature>
<dbReference type="Pfam" id="PF06030">
    <property type="entry name" value="WxLIP_PGBD"/>
    <property type="match status" value="1"/>
</dbReference>
<evidence type="ECO:0000313" key="7">
    <source>
        <dbReference type="Proteomes" id="UP000310506"/>
    </source>
</evidence>
<dbReference type="Pfam" id="PF11797">
    <property type="entry name" value="WxLIP_HBD"/>
    <property type="match status" value="1"/>
</dbReference>
<feature type="chain" id="PRO_5020435551" evidence="3">
    <location>
        <begin position="27"/>
        <end position="383"/>
    </location>
</feature>
<keyword evidence="3" id="KW-0732">Signal</keyword>
<evidence type="ECO:0000256" key="1">
    <source>
        <dbReference type="SAM" id="MobiDB-lite"/>
    </source>
</evidence>
<keyword evidence="2" id="KW-0472">Membrane</keyword>
<proteinExistence type="predicted"/>
<accession>A0A4S3B889</accession>
<gene>
    <name evidence="6" type="ORF">ESZ54_00570</name>
</gene>